<dbReference type="AlphaFoldDB" id="A0A8J6T502"/>
<feature type="domain" description="PIN" evidence="1">
    <location>
        <begin position="3"/>
        <end position="124"/>
    </location>
</feature>
<reference evidence="2 3" key="1">
    <citation type="submission" date="2020-08" db="EMBL/GenBank/DDBJ databases">
        <title>Bridging the membrane lipid divide: bacteria of the FCB group superphylum have the potential to synthesize archaeal ether lipids.</title>
        <authorList>
            <person name="Villanueva L."/>
            <person name="Von Meijenfeldt F.A.B."/>
            <person name="Westbye A.B."/>
            <person name="Yadav S."/>
            <person name="Hopmans E.C."/>
            <person name="Dutilh B.E."/>
            <person name="Sinninghe Damste J.S."/>
        </authorList>
    </citation>
    <scope>NUCLEOTIDE SEQUENCE [LARGE SCALE GENOMIC DNA]</scope>
    <source>
        <strain evidence="2">NIOZ-UU27</strain>
    </source>
</reference>
<sequence>MMILLDTHTWIWSHSATKLLSDNVKKLIKKTQTDQRAIASISIWEFAMMVTKGRINVKIDPKLWLINAIDKSGLRVIELTPEIAMESCNLPGGFHKDPADRIIVATARTHNLTLLTKDKTILEYPHLTTIW</sequence>
<gene>
    <name evidence="2" type="ORF">H8E19_11990</name>
</gene>
<dbReference type="Proteomes" id="UP000650524">
    <property type="component" value="Unassembled WGS sequence"/>
</dbReference>
<protein>
    <submittedName>
        <fullName evidence="2">Type II toxin-antitoxin system VapC family toxin</fullName>
    </submittedName>
</protein>
<proteinExistence type="predicted"/>
<evidence type="ECO:0000313" key="3">
    <source>
        <dbReference type="Proteomes" id="UP000650524"/>
    </source>
</evidence>
<dbReference type="Gene3D" id="3.40.50.1010">
    <property type="entry name" value="5'-nuclease"/>
    <property type="match status" value="1"/>
</dbReference>
<dbReference type="EMBL" id="JACNJD010000255">
    <property type="protein sequence ID" value="MBC8178117.1"/>
    <property type="molecule type" value="Genomic_DNA"/>
</dbReference>
<evidence type="ECO:0000313" key="2">
    <source>
        <dbReference type="EMBL" id="MBC8178117.1"/>
    </source>
</evidence>
<name>A0A8J6T502_9DELT</name>
<dbReference type="InterPro" id="IPR052919">
    <property type="entry name" value="TA_system_RNase"/>
</dbReference>
<dbReference type="InterPro" id="IPR002716">
    <property type="entry name" value="PIN_dom"/>
</dbReference>
<dbReference type="InterPro" id="IPR029060">
    <property type="entry name" value="PIN-like_dom_sf"/>
</dbReference>
<accession>A0A8J6T502</accession>
<dbReference type="Pfam" id="PF01850">
    <property type="entry name" value="PIN"/>
    <property type="match status" value="1"/>
</dbReference>
<dbReference type="SUPFAM" id="SSF88723">
    <property type="entry name" value="PIN domain-like"/>
    <property type="match status" value="1"/>
</dbReference>
<dbReference type="PANTHER" id="PTHR36173">
    <property type="entry name" value="RIBONUCLEASE VAPC16-RELATED"/>
    <property type="match status" value="1"/>
</dbReference>
<comment type="caution">
    <text evidence="2">The sequence shown here is derived from an EMBL/GenBank/DDBJ whole genome shotgun (WGS) entry which is preliminary data.</text>
</comment>
<evidence type="ECO:0000259" key="1">
    <source>
        <dbReference type="Pfam" id="PF01850"/>
    </source>
</evidence>
<dbReference type="PANTHER" id="PTHR36173:SF1">
    <property type="entry name" value="RIBONUCLEASE VAPC22"/>
    <property type="match status" value="1"/>
</dbReference>
<dbReference type="CDD" id="cd09872">
    <property type="entry name" value="PIN_Sll0205-like"/>
    <property type="match status" value="1"/>
</dbReference>
<dbReference type="InterPro" id="IPR041705">
    <property type="entry name" value="PIN_Sll0205"/>
</dbReference>
<organism evidence="2 3">
    <name type="scientific">Candidatus Desulfacyla euxinica</name>
    <dbReference type="NCBI Taxonomy" id="2841693"/>
    <lineage>
        <taxon>Bacteria</taxon>
        <taxon>Deltaproteobacteria</taxon>
        <taxon>Candidatus Desulfacyla</taxon>
    </lineage>
</organism>